<dbReference type="OrthoDB" id="9810952at2"/>
<evidence type="ECO:0000256" key="2">
    <source>
        <dbReference type="ARBA" id="ARBA00022448"/>
    </source>
</evidence>
<feature type="transmembrane region" description="Helical" evidence="8">
    <location>
        <begin position="73"/>
        <end position="97"/>
    </location>
</feature>
<evidence type="ECO:0000256" key="7">
    <source>
        <dbReference type="ARBA" id="ARBA00023136"/>
    </source>
</evidence>
<dbReference type="Pfam" id="PF02386">
    <property type="entry name" value="TrkH"/>
    <property type="match status" value="1"/>
</dbReference>
<evidence type="ECO:0000313" key="9">
    <source>
        <dbReference type="EMBL" id="AQS54854.1"/>
    </source>
</evidence>
<dbReference type="PANTHER" id="PTHR32024">
    <property type="entry name" value="TRK SYSTEM POTASSIUM UPTAKE PROTEIN TRKG-RELATED"/>
    <property type="match status" value="1"/>
</dbReference>
<accession>A0A1U9K498</accession>
<evidence type="ECO:0000256" key="6">
    <source>
        <dbReference type="ARBA" id="ARBA00023065"/>
    </source>
</evidence>
<dbReference type="Proteomes" id="UP000188603">
    <property type="component" value="Chromosome"/>
</dbReference>
<dbReference type="PANTHER" id="PTHR32024:SF4">
    <property type="entry name" value="KTR SYSTEM POTASSIUM UPTAKE PROTEIN D"/>
    <property type="match status" value="1"/>
</dbReference>
<dbReference type="KEGG" id="ntr:B0W44_02780"/>
<feature type="transmembrane region" description="Helical" evidence="8">
    <location>
        <begin position="12"/>
        <end position="30"/>
    </location>
</feature>
<feature type="transmembrane region" description="Helical" evidence="8">
    <location>
        <begin position="42"/>
        <end position="61"/>
    </location>
</feature>
<keyword evidence="7 8" id="KW-0472">Membrane</keyword>
<evidence type="ECO:0000313" key="10">
    <source>
        <dbReference type="Proteomes" id="UP000188603"/>
    </source>
</evidence>
<dbReference type="RefSeq" id="WP_077718672.1">
    <property type="nucleotide sequence ID" value="NZ_CP019699.1"/>
</dbReference>
<name>A0A1U9K498_9BACL</name>
<feature type="transmembrane region" description="Helical" evidence="8">
    <location>
        <begin position="344"/>
        <end position="364"/>
    </location>
</feature>
<gene>
    <name evidence="9" type="ORF">B0W44_02780</name>
</gene>
<sequence>MKFVNKLKPIQVIVGGYLVLTLLAALLLYLPFSRKPGQSLSFIDALFTSASAISVTGLTVTNTAETFSLFGQIVLLVTIQLGGIGIMTLGTMIWLVLGRKIGLRDRLLIQLDQNQISLAGLVRLVRSILVIVLVIEAVGAFILGTYFMRFYPWHEALYMGLFHAVAGFTHAGFDLFDNSFLVFRHDYVVNVTMMALIFCGAIGFPVLIELLQYPSRRRLSLHSKLSLIVYVLLWIIGTLFILVIEFDGNLKHDAWHEKILVSAFQSLTTRSAGFATADVRTFQLPTLLMMSLLMFIGASPSSSGGGIRTTTLATVFFAVRSFAKGTKEVSVFGRQFDPADVRKAFVVAVFGVSLLVTALLILSVTEPFELKWLAFEIASAFGTCGLSVGITGELSSVGKVVLMVIMLTGRIGFGAILLMWRDKEKKALYSYPKERLIIG</sequence>
<feature type="transmembrane region" description="Helical" evidence="8">
    <location>
        <begin position="188"/>
        <end position="207"/>
    </location>
</feature>
<dbReference type="STRING" id="1471761.B0W44_02780"/>
<reference evidence="9 10" key="1">
    <citation type="journal article" date="2015" name="Int. J. Syst. Evol. Microbiol.">
        <title>Novibacillus thermophilus gen. nov., sp. nov., a Gram-staining-negative and moderately thermophilic member of the family Thermoactinomycetaceae.</title>
        <authorList>
            <person name="Yang G."/>
            <person name="Chen J."/>
            <person name="Zhou S."/>
        </authorList>
    </citation>
    <scope>NUCLEOTIDE SEQUENCE [LARGE SCALE GENOMIC DNA]</scope>
    <source>
        <strain evidence="9 10">SG-1</strain>
    </source>
</reference>
<keyword evidence="4 8" id="KW-0812">Transmembrane</keyword>
<keyword evidence="6" id="KW-0406">Ion transport</keyword>
<dbReference type="InterPro" id="IPR003445">
    <property type="entry name" value="Cat_transpt"/>
</dbReference>
<dbReference type="AlphaFoldDB" id="A0A1U9K498"/>
<proteinExistence type="predicted"/>
<keyword evidence="5 8" id="KW-1133">Transmembrane helix</keyword>
<dbReference type="GO" id="GO:0008324">
    <property type="term" value="F:monoatomic cation transmembrane transporter activity"/>
    <property type="evidence" value="ECO:0007669"/>
    <property type="project" value="InterPro"/>
</dbReference>
<dbReference type="EMBL" id="CP019699">
    <property type="protein sequence ID" value="AQS54854.1"/>
    <property type="molecule type" value="Genomic_DNA"/>
</dbReference>
<organism evidence="9 10">
    <name type="scientific">Novibacillus thermophilus</name>
    <dbReference type="NCBI Taxonomy" id="1471761"/>
    <lineage>
        <taxon>Bacteria</taxon>
        <taxon>Bacillati</taxon>
        <taxon>Bacillota</taxon>
        <taxon>Bacilli</taxon>
        <taxon>Bacillales</taxon>
        <taxon>Thermoactinomycetaceae</taxon>
        <taxon>Novibacillus</taxon>
    </lineage>
</organism>
<protein>
    <submittedName>
        <fullName evidence="9">Ktr system potassium uptake protein D</fullName>
    </submittedName>
</protein>
<feature type="transmembrane region" description="Helical" evidence="8">
    <location>
        <begin position="118"/>
        <end position="144"/>
    </location>
</feature>
<feature type="transmembrane region" description="Helical" evidence="8">
    <location>
        <begin position="305"/>
        <end position="323"/>
    </location>
</feature>
<keyword evidence="10" id="KW-1185">Reference proteome</keyword>
<evidence type="ECO:0000256" key="1">
    <source>
        <dbReference type="ARBA" id="ARBA00004651"/>
    </source>
</evidence>
<evidence type="ECO:0000256" key="8">
    <source>
        <dbReference type="SAM" id="Phobius"/>
    </source>
</evidence>
<keyword evidence="3" id="KW-1003">Cell membrane</keyword>
<evidence type="ECO:0000256" key="5">
    <source>
        <dbReference type="ARBA" id="ARBA00022989"/>
    </source>
</evidence>
<dbReference type="GO" id="GO:0005886">
    <property type="term" value="C:plasma membrane"/>
    <property type="evidence" value="ECO:0007669"/>
    <property type="project" value="UniProtKB-SubCell"/>
</dbReference>
<comment type="subcellular location">
    <subcellularLocation>
        <location evidence="1">Cell membrane</location>
        <topology evidence="1">Multi-pass membrane protein</topology>
    </subcellularLocation>
</comment>
<dbReference type="GO" id="GO:0030001">
    <property type="term" value="P:metal ion transport"/>
    <property type="evidence" value="ECO:0007669"/>
    <property type="project" value="UniProtKB-ARBA"/>
</dbReference>
<feature type="transmembrane region" description="Helical" evidence="8">
    <location>
        <begin position="400"/>
        <end position="420"/>
    </location>
</feature>
<evidence type="ECO:0000256" key="4">
    <source>
        <dbReference type="ARBA" id="ARBA00022692"/>
    </source>
</evidence>
<keyword evidence="2" id="KW-0813">Transport</keyword>
<feature type="transmembrane region" description="Helical" evidence="8">
    <location>
        <begin position="227"/>
        <end position="246"/>
    </location>
</feature>
<evidence type="ECO:0000256" key="3">
    <source>
        <dbReference type="ARBA" id="ARBA00022475"/>
    </source>
</evidence>